<protein>
    <submittedName>
        <fullName evidence="1">Uncharacterized protein</fullName>
    </submittedName>
</protein>
<reference evidence="1 2" key="1">
    <citation type="submission" date="2020-02" db="EMBL/GenBank/DDBJ databases">
        <title>Draft genome sequence of Haematococcus lacustris strain NIES-144.</title>
        <authorList>
            <person name="Morimoto D."/>
            <person name="Nakagawa S."/>
            <person name="Yoshida T."/>
            <person name="Sawayama S."/>
        </authorList>
    </citation>
    <scope>NUCLEOTIDE SEQUENCE [LARGE SCALE GENOMIC DNA]</scope>
    <source>
        <strain evidence="1 2">NIES-144</strain>
    </source>
</reference>
<keyword evidence="2" id="KW-1185">Reference proteome</keyword>
<proteinExistence type="predicted"/>
<dbReference type="AlphaFoldDB" id="A0A699Z6X8"/>
<name>A0A699Z6X8_HAELA</name>
<evidence type="ECO:0000313" key="1">
    <source>
        <dbReference type="EMBL" id="GFH11242.1"/>
    </source>
</evidence>
<organism evidence="1 2">
    <name type="scientific">Haematococcus lacustris</name>
    <name type="common">Green alga</name>
    <name type="synonym">Haematococcus pluvialis</name>
    <dbReference type="NCBI Taxonomy" id="44745"/>
    <lineage>
        <taxon>Eukaryota</taxon>
        <taxon>Viridiplantae</taxon>
        <taxon>Chlorophyta</taxon>
        <taxon>core chlorophytes</taxon>
        <taxon>Chlorophyceae</taxon>
        <taxon>CS clade</taxon>
        <taxon>Chlamydomonadales</taxon>
        <taxon>Haematococcaceae</taxon>
        <taxon>Haematococcus</taxon>
    </lineage>
</organism>
<comment type="caution">
    <text evidence="1">The sequence shown here is derived from an EMBL/GenBank/DDBJ whole genome shotgun (WGS) entry which is preliminary data.</text>
</comment>
<dbReference type="EMBL" id="BLLF01000386">
    <property type="protein sequence ID" value="GFH11242.1"/>
    <property type="molecule type" value="Genomic_DNA"/>
</dbReference>
<evidence type="ECO:0000313" key="2">
    <source>
        <dbReference type="Proteomes" id="UP000485058"/>
    </source>
</evidence>
<sequence>MGTAYPAGKEGMGVSVVSWRGRLKRGMLHYPLPHRCNAGVLAQEHACEAVVAPAAGAAAQSPVAPSTVAAAAVVALLTAAPTVAQLRAASPPTQQVAAPCADLNIAMSTPNAKFMSSWVQATYTSR</sequence>
<accession>A0A699Z6X8</accession>
<gene>
    <name evidence="1" type="ORF">HaLaN_06712</name>
</gene>
<dbReference type="Proteomes" id="UP000485058">
    <property type="component" value="Unassembled WGS sequence"/>
</dbReference>